<dbReference type="InterPro" id="IPR036188">
    <property type="entry name" value="FAD/NAD-bd_sf"/>
</dbReference>
<organism evidence="3 4">
    <name type="scientific">Phialemonium atrogriseum</name>
    <dbReference type="NCBI Taxonomy" id="1093897"/>
    <lineage>
        <taxon>Eukaryota</taxon>
        <taxon>Fungi</taxon>
        <taxon>Dikarya</taxon>
        <taxon>Ascomycota</taxon>
        <taxon>Pezizomycotina</taxon>
        <taxon>Sordariomycetes</taxon>
        <taxon>Sordariomycetidae</taxon>
        <taxon>Cephalothecales</taxon>
        <taxon>Cephalothecaceae</taxon>
        <taxon>Phialemonium</taxon>
    </lineage>
</organism>
<dbReference type="EMBL" id="MU839050">
    <property type="protein sequence ID" value="KAK1761803.1"/>
    <property type="molecule type" value="Genomic_DNA"/>
</dbReference>
<dbReference type="SUPFAM" id="SSF51905">
    <property type="entry name" value="FAD/NAD(P)-binding domain"/>
    <property type="match status" value="1"/>
</dbReference>
<comment type="similarity">
    <text evidence="1">Belongs to the FAD-binding monooxygenase family.</text>
</comment>
<protein>
    <recommendedName>
        <fullName evidence="5">Sterigmatocystin biosynthesis monooxygenase stcW</fullName>
    </recommendedName>
</protein>
<dbReference type="InterPro" id="IPR051209">
    <property type="entry name" value="FAD-bind_Monooxygenase_sf"/>
</dbReference>
<evidence type="ECO:0000313" key="3">
    <source>
        <dbReference type="EMBL" id="KAK1761803.1"/>
    </source>
</evidence>
<evidence type="ECO:0008006" key="5">
    <source>
        <dbReference type="Google" id="ProtNLM"/>
    </source>
</evidence>
<reference evidence="3" key="1">
    <citation type="submission" date="2023-06" db="EMBL/GenBank/DDBJ databases">
        <title>Genome-scale phylogeny and comparative genomics of the fungal order Sordariales.</title>
        <authorList>
            <consortium name="Lawrence Berkeley National Laboratory"/>
            <person name="Hensen N."/>
            <person name="Bonometti L."/>
            <person name="Westerberg I."/>
            <person name="Brannstrom I.O."/>
            <person name="Guillou S."/>
            <person name="Cros-Aarteil S."/>
            <person name="Calhoun S."/>
            <person name="Haridas S."/>
            <person name="Kuo A."/>
            <person name="Mondo S."/>
            <person name="Pangilinan J."/>
            <person name="Riley R."/>
            <person name="Labutti K."/>
            <person name="Andreopoulos B."/>
            <person name="Lipzen A."/>
            <person name="Chen C."/>
            <person name="Yanf M."/>
            <person name="Daum C."/>
            <person name="Ng V."/>
            <person name="Clum A."/>
            <person name="Steindorff A."/>
            <person name="Ohm R."/>
            <person name="Martin F."/>
            <person name="Silar P."/>
            <person name="Natvig D."/>
            <person name="Lalanne C."/>
            <person name="Gautier V."/>
            <person name="Ament-Velasquez S.L."/>
            <person name="Kruys A."/>
            <person name="Hutchinson M.I."/>
            <person name="Powell A.J."/>
            <person name="Barry K."/>
            <person name="Miller A.N."/>
            <person name="Grigoriev I.V."/>
            <person name="Debuchy R."/>
            <person name="Gladieux P."/>
            <person name="Thoren M.H."/>
            <person name="Johannesson H."/>
        </authorList>
    </citation>
    <scope>NUCLEOTIDE SEQUENCE</scope>
    <source>
        <strain evidence="3">8032-3</strain>
    </source>
</reference>
<comment type="caution">
    <text evidence="3">The sequence shown here is derived from an EMBL/GenBank/DDBJ whole genome shotgun (WGS) entry which is preliminary data.</text>
</comment>
<dbReference type="RefSeq" id="XP_060278016.1">
    <property type="nucleotide sequence ID" value="XM_060425081.1"/>
</dbReference>
<evidence type="ECO:0000256" key="1">
    <source>
        <dbReference type="ARBA" id="ARBA00010139"/>
    </source>
</evidence>
<dbReference type="Gene3D" id="3.50.50.60">
    <property type="entry name" value="FAD/NAD(P)-binding domain"/>
    <property type="match status" value="2"/>
</dbReference>
<gene>
    <name evidence="3" type="ORF">QBC33DRAFT_462658</name>
</gene>
<dbReference type="PANTHER" id="PTHR42877:SF8">
    <property type="entry name" value="MONOOXYGENASE"/>
    <property type="match status" value="1"/>
</dbReference>
<evidence type="ECO:0000256" key="2">
    <source>
        <dbReference type="SAM" id="MobiDB-lite"/>
    </source>
</evidence>
<dbReference type="PANTHER" id="PTHR42877">
    <property type="entry name" value="L-ORNITHINE N(5)-MONOOXYGENASE-RELATED"/>
    <property type="match status" value="1"/>
</dbReference>
<feature type="region of interest" description="Disordered" evidence="2">
    <location>
        <begin position="1"/>
        <end position="27"/>
    </location>
</feature>
<dbReference type="GeneID" id="85308268"/>
<feature type="compositionally biased region" description="Gly residues" evidence="2">
    <location>
        <begin position="14"/>
        <end position="27"/>
    </location>
</feature>
<keyword evidence="4" id="KW-1185">Reference proteome</keyword>
<dbReference type="Proteomes" id="UP001244011">
    <property type="component" value="Unassembled WGS sequence"/>
</dbReference>
<sequence length="647" mass="72065">MAIDSNPKTDGANGANGGAANGANGGAANGANGGAANGFASERPKPIEATAAYEKHPLAYELSKIPFLSPRRLKVIVAGAGASALSFAHEVQAGRIKNIDLQILEKNSGLGGTWFENRYPGCACDIPAHAYLFTWAPNPNWSEYYVTGPEILQYMEDVADNYNLRQYITTCRKVVGARWIDEKQKWQVISKNTDGRRNAVSSWGITDGEVGDDIVEECDIFINASGFFNHWRWPDTPGREKFKGIMAHSANYDPGLDLRGKRVAVIGNGSSGIQVTAAVQKVAKTMSVYMRHPTWITASLGSKFVPDGNNIKFTEEQRAHWAKHSDEYLEYRKAVENELNSGFPFFIQETKAQQDALDFTVKDMRQRLSPKPELADKLVPGYPIGCRRPTPGTGYLEALCADNCEIVWGELDSFTEKGIRSADGSEREFDVIICATGFDMSFTPRWPIIGKNGVDLQKKWKEDPACYLSAIANDMPNYFLYLGPGSPVGHGSLLPSIERVTLYVCDLINKLQTQNYSSFLLKPGKAKAWQAHMFAWLEKTVWGCDCQSSFKNGTVNGPLHAFHPGSRLHYFELLRLHRYEDFEWTSRCPEPELDFAWLASGFMKEELHHEGEDTAWYMNHPHEVLTSFVPPRLQGISAQTIPDPTQK</sequence>
<proteinExistence type="inferred from homology"/>
<accession>A0AAJ0FFW9</accession>
<dbReference type="Pfam" id="PF13450">
    <property type="entry name" value="NAD_binding_8"/>
    <property type="match status" value="1"/>
</dbReference>
<evidence type="ECO:0000313" key="4">
    <source>
        <dbReference type="Proteomes" id="UP001244011"/>
    </source>
</evidence>
<name>A0AAJ0FFW9_9PEZI</name>
<dbReference type="AlphaFoldDB" id="A0AAJ0FFW9"/>